<feature type="region of interest" description="Disordered" evidence="1">
    <location>
        <begin position="1"/>
        <end position="23"/>
    </location>
</feature>
<dbReference type="Gramene" id="OGLUM10G13580.1">
    <property type="protein sequence ID" value="OGLUM10G13580.1"/>
    <property type="gene ID" value="OGLUM10G13580"/>
</dbReference>
<dbReference type="Proteomes" id="UP000026961">
    <property type="component" value="Chromosome 10"/>
</dbReference>
<sequence>MVERNGVTRNHSQKNSQPSAYQEALEDQMGLPAVLVDGGPVDNCMVWGLASGTLRVSDLEEAEELLQPLKEPSWPGRKREDESFTWGDSTLTSKAIICCIQIIALINATRVHDTLPEGKLAAAGPHHCPPAAGVTASEERCTRTPAPGGSPGDPANCGRGGPGVAGDAGFAGIDGAAGPEPEVGAGAAGASPSTALSTTAGVVAAATTPESNGPSDSDAGAADGTSAASGLVASEAAVAGVAMGEEESGGKA</sequence>
<feature type="region of interest" description="Disordered" evidence="1">
    <location>
        <begin position="130"/>
        <end position="226"/>
    </location>
</feature>
<reference evidence="2" key="1">
    <citation type="submission" date="2015-04" db="UniProtKB">
        <authorList>
            <consortium name="EnsemblPlants"/>
        </authorList>
    </citation>
    <scope>IDENTIFICATION</scope>
</reference>
<dbReference type="HOGENOM" id="CLU_1104197_0_0_1"/>
<feature type="compositionally biased region" description="Low complexity" evidence="1">
    <location>
        <begin position="215"/>
        <end position="226"/>
    </location>
</feature>
<accession>A0A0E0BBW8</accession>
<reference evidence="2" key="2">
    <citation type="submission" date="2018-05" db="EMBL/GenBank/DDBJ databases">
        <title>OgluRS3 (Oryza glumaepatula Reference Sequence Version 3).</title>
        <authorList>
            <person name="Zhang J."/>
            <person name="Kudrna D."/>
            <person name="Lee S."/>
            <person name="Talag J."/>
            <person name="Welchert J."/>
            <person name="Wing R.A."/>
        </authorList>
    </citation>
    <scope>NUCLEOTIDE SEQUENCE [LARGE SCALE GENOMIC DNA]</scope>
</reference>
<name>A0A0E0BBW8_9ORYZ</name>
<evidence type="ECO:0000256" key="1">
    <source>
        <dbReference type="SAM" id="MobiDB-lite"/>
    </source>
</evidence>
<evidence type="ECO:0000313" key="2">
    <source>
        <dbReference type="EnsemblPlants" id="OGLUM10G13580.1"/>
    </source>
</evidence>
<evidence type="ECO:0000313" key="3">
    <source>
        <dbReference type="Proteomes" id="UP000026961"/>
    </source>
</evidence>
<proteinExistence type="predicted"/>
<dbReference type="AlphaFoldDB" id="A0A0E0BBW8"/>
<keyword evidence="3" id="KW-1185">Reference proteome</keyword>
<organism evidence="2">
    <name type="scientific">Oryza glumipatula</name>
    <dbReference type="NCBI Taxonomy" id="40148"/>
    <lineage>
        <taxon>Eukaryota</taxon>
        <taxon>Viridiplantae</taxon>
        <taxon>Streptophyta</taxon>
        <taxon>Embryophyta</taxon>
        <taxon>Tracheophyta</taxon>
        <taxon>Spermatophyta</taxon>
        <taxon>Magnoliopsida</taxon>
        <taxon>Liliopsida</taxon>
        <taxon>Poales</taxon>
        <taxon>Poaceae</taxon>
        <taxon>BOP clade</taxon>
        <taxon>Oryzoideae</taxon>
        <taxon>Oryzeae</taxon>
        <taxon>Oryzinae</taxon>
        <taxon>Oryza</taxon>
    </lineage>
</organism>
<protein>
    <submittedName>
        <fullName evidence="2">Uncharacterized protein</fullName>
    </submittedName>
</protein>
<dbReference type="EnsemblPlants" id="OGLUM10G13580.1">
    <property type="protein sequence ID" value="OGLUM10G13580.1"/>
    <property type="gene ID" value="OGLUM10G13580"/>
</dbReference>
<feature type="compositionally biased region" description="Polar residues" evidence="1">
    <location>
        <begin position="7"/>
        <end position="20"/>
    </location>
</feature>
<feature type="compositionally biased region" description="Low complexity" evidence="1">
    <location>
        <begin position="167"/>
        <end position="208"/>
    </location>
</feature>